<name>A0ABS4Q8F8_9NOCA</name>
<comment type="caution">
    <text evidence="1">The sequence shown here is derived from an EMBL/GenBank/DDBJ whole genome shotgun (WGS) entry which is preliminary data.</text>
</comment>
<proteinExistence type="predicted"/>
<sequence length="73" mass="7785">MRLSPCHSCASAIDHCHGTLIVHPARRPECTDDVCIDPEHARHTFIVDCADIAGGCPCTETESSPRTAGDSLP</sequence>
<dbReference type="EMBL" id="JAGGMR010000001">
    <property type="protein sequence ID" value="MBP2187967.1"/>
    <property type="molecule type" value="Genomic_DNA"/>
</dbReference>
<accession>A0ABS4Q8F8</accession>
<dbReference type="Proteomes" id="UP001519325">
    <property type="component" value="Unassembled WGS sequence"/>
</dbReference>
<protein>
    <submittedName>
        <fullName evidence="1">Uncharacterized protein</fullName>
    </submittedName>
</protein>
<evidence type="ECO:0000313" key="2">
    <source>
        <dbReference type="Proteomes" id="UP001519325"/>
    </source>
</evidence>
<dbReference type="RefSeq" id="WP_209884916.1">
    <property type="nucleotide sequence ID" value="NZ_JAGGMR010000001.1"/>
</dbReference>
<gene>
    <name evidence="1" type="ORF">BJ987_000868</name>
</gene>
<organism evidence="1 2">
    <name type="scientific">Nocardia goodfellowii</name>
    <dbReference type="NCBI Taxonomy" id="882446"/>
    <lineage>
        <taxon>Bacteria</taxon>
        <taxon>Bacillati</taxon>
        <taxon>Actinomycetota</taxon>
        <taxon>Actinomycetes</taxon>
        <taxon>Mycobacteriales</taxon>
        <taxon>Nocardiaceae</taxon>
        <taxon>Nocardia</taxon>
    </lineage>
</organism>
<reference evidence="1 2" key="1">
    <citation type="submission" date="2021-03" db="EMBL/GenBank/DDBJ databases">
        <title>Sequencing the genomes of 1000 actinobacteria strains.</title>
        <authorList>
            <person name="Klenk H.-P."/>
        </authorList>
    </citation>
    <scope>NUCLEOTIDE SEQUENCE [LARGE SCALE GENOMIC DNA]</scope>
    <source>
        <strain evidence="1 2">DSM 45516</strain>
    </source>
</reference>
<keyword evidence="2" id="KW-1185">Reference proteome</keyword>
<evidence type="ECO:0000313" key="1">
    <source>
        <dbReference type="EMBL" id="MBP2187967.1"/>
    </source>
</evidence>